<dbReference type="AlphaFoldDB" id="A0A3S2ULR2"/>
<sequence length="191" mass="22358">MNELKIFLDRLSPLSTASWEKFSNLFTVKTLTKGEFYIREGQMAKEIGFLNSGILRAFYQSEDGIEYNKHFFIPHCFIGGYASLTSKKTNVINQQALTDCELLVANYADIEKLYPSFPDIERISRLLAEQFFIQKEQREIEIVLMDSEQRYKIFQKDFPSLEQHIPQYHIASYLGITPTQLGRIRRKIAKR</sequence>
<evidence type="ECO:0000259" key="1">
    <source>
        <dbReference type="PROSITE" id="PS50042"/>
    </source>
</evidence>
<name>A0A3S2ULR2_9SPHI</name>
<dbReference type="PROSITE" id="PS50042">
    <property type="entry name" value="CNMP_BINDING_3"/>
    <property type="match status" value="1"/>
</dbReference>
<dbReference type="InterPro" id="IPR018490">
    <property type="entry name" value="cNMP-bd_dom_sf"/>
</dbReference>
<dbReference type="CDD" id="cd00038">
    <property type="entry name" value="CAP_ED"/>
    <property type="match status" value="1"/>
</dbReference>
<protein>
    <submittedName>
        <fullName evidence="2">Crp/Fnr family transcriptional regulator</fullName>
    </submittedName>
</protein>
<evidence type="ECO:0000313" key="3">
    <source>
        <dbReference type="Proteomes" id="UP000282759"/>
    </source>
</evidence>
<dbReference type="Proteomes" id="UP000282759">
    <property type="component" value="Unassembled WGS sequence"/>
</dbReference>
<reference evidence="2 3" key="1">
    <citation type="submission" date="2019-01" db="EMBL/GenBank/DDBJ databases">
        <authorList>
            <person name="Chen W.-M."/>
        </authorList>
    </citation>
    <scope>NUCLEOTIDE SEQUENCE [LARGE SCALE GENOMIC DNA]</scope>
    <source>
        <strain evidence="2 3">YBJ-36</strain>
    </source>
</reference>
<dbReference type="Pfam" id="PF00027">
    <property type="entry name" value="cNMP_binding"/>
    <property type="match status" value="1"/>
</dbReference>
<dbReference type="Gene3D" id="2.60.120.10">
    <property type="entry name" value="Jelly Rolls"/>
    <property type="match status" value="1"/>
</dbReference>
<keyword evidence="3" id="KW-1185">Reference proteome</keyword>
<organism evidence="2 3">
    <name type="scientific">Mucilaginibacter limnophilus</name>
    <dbReference type="NCBI Taxonomy" id="1932778"/>
    <lineage>
        <taxon>Bacteria</taxon>
        <taxon>Pseudomonadati</taxon>
        <taxon>Bacteroidota</taxon>
        <taxon>Sphingobacteriia</taxon>
        <taxon>Sphingobacteriales</taxon>
        <taxon>Sphingobacteriaceae</taxon>
        <taxon>Mucilaginibacter</taxon>
    </lineage>
</organism>
<evidence type="ECO:0000313" key="2">
    <source>
        <dbReference type="EMBL" id="RVT97219.1"/>
    </source>
</evidence>
<dbReference type="RefSeq" id="WP_127708241.1">
    <property type="nucleotide sequence ID" value="NZ_SACK01000013.1"/>
</dbReference>
<dbReference type="EMBL" id="SACK01000013">
    <property type="protein sequence ID" value="RVT97219.1"/>
    <property type="molecule type" value="Genomic_DNA"/>
</dbReference>
<dbReference type="OrthoDB" id="663011at2"/>
<gene>
    <name evidence="2" type="ORF">EOD41_19645</name>
</gene>
<proteinExistence type="predicted"/>
<comment type="caution">
    <text evidence="2">The sequence shown here is derived from an EMBL/GenBank/DDBJ whole genome shotgun (WGS) entry which is preliminary data.</text>
</comment>
<dbReference type="InterPro" id="IPR000595">
    <property type="entry name" value="cNMP-bd_dom"/>
</dbReference>
<dbReference type="SUPFAM" id="SSF51206">
    <property type="entry name" value="cAMP-binding domain-like"/>
    <property type="match status" value="1"/>
</dbReference>
<feature type="domain" description="Cyclic nucleotide-binding" evidence="1">
    <location>
        <begin position="10"/>
        <end position="122"/>
    </location>
</feature>
<accession>A0A3S2ULR2</accession>
<dbReference type="InterPro" id="IPR014710">
    <property type="entry name" value="RmlC-like_jellyroll"/>
</dbReference>